<dbReference type="Pfam" id="PF02452">
    <property type="entry name" value="PemK_toxin"/>
    <property type="match status" value="1"/>
</dbReference>
<dbReference type="InterPro" id="IPR003477">
    <property type="entry name" value="PemK-like"/>
</dbReference>
<organism evidence="3 4">
    <name type="scientific">Ferroacidibacillus organovorans</name>
    <dbReference type="NCBI Taxonomy" id="1765683"/>
    <lineage>
        <taxon>Bacteria</taxon>
        <taxon>Bacillati</taxon>
        <taxon>Bacillota</taxon>
        <taxon>Bacilli</taxon>
        <taxon>Bacillales</taxon>
        <taxon>Alicyclobacillaceae</taxon>
        <taxon>Ferroacidibacillus</taxon>
    </lineage>
</organism>
<proteinExistence type="inferred from homology"/>
<keyword evidence="2" id="KW-1277">Toxin-antitoxin system</keyword>
<dbReference type="Gene3D" id="2.30.30.110">
    <property type="match status" value="1"/>
</dbReference>
<evidence type="ECO:0000313" key="3">
    <source>
        <dbReference type="EMBL" id="KUO95725.1"/>
    </source>
</evidence>
<dbReference type="RefSeq" id="WP_067716429.1">
    <property type="nucleotide sequence ID" value="NZ_LPVJ01000038.1"/>
</dbReference>
<dbReference type="Proteomes" id="UP000053557">
    <property type="component" value="Unassembled WGS sequence"/>
</dbReference>
<evidence type="ECO:0000256" key="2">
    <source>
        <dbReference type="ARBA" id="ARBA00022649"/>
    </source>
</evidence>
<comment type="caution">
    <text evidence="3">The sequence shown here is derived from an EMBL/GenBank/DDBJ whole genome shotgun (WGS) entry which is preliminary data.</text>
</comment>
<dbReference type="EMBL" id="LPVJ01000038">
    <property type="protein sequence ID" value="KUO95725.1"/>
    <property type="molecule type" value="Genomic_DNA"/>
</dbReference>
<comment type="similarity">
    <text evidence="1">Belongs to the PemK/MazF family.</text>
</comment>
<dbReference type="OrthoDB" id="1797254at2"/>
<evidence type="ECO:0000256" key="1">
    <source>
        <dbReference type="ARBA" id="ARBA00007521"/>
    </source>
</evidence>
<name>A0A101XQL9_9BACL</name>
<protein>
    <recommendedName>
        <fullName evidence="5">Growth inhibitor</fullName>
    </recommendedName>
</protein>
<dbReference type="InterPro" id="IPR011067">
    <property type="entry name" value="Plasmid_toxin/cell-grow_inhib"/>
</dbReference>
<dbReference type="SUPFAM" id="SSF50118">
    <property type="entry name" value="Cell growth inhibitor/plasmid maintenance toxic component"/>
    <property type="match status" value="1"/>
</dbReference>
<evidence type="ECO:0000313" key="4">
    <source>
        <dbReference type="Proteomes" id="UP000053557"/>
    </source>
</evidence>
<sequence length="110" mass="12685">MTYKAGEIVLTVFPFADLTSRKKRPVLIVSSEPLHRDRGEYIGLMITSHEVRDSWDIEVNDWRQASLLFPSVVRVSKVFGLEDANITRKLGRMTERDLVGVLECFRKALY</sequence>
<dbReference type="AlphaFoldDB" id="A0A101XQL9"/>
<keyword evidence="4" id="KW-1185">Reference proteome</keyword>
<reference evidence="3 4" key="1">
    <citation type="submission" date="2015-12" db="EMBL/GenBank/DDBJ databases">
        <title>Draft genome sequence of Acidibacillus ferrooxidans ITV001, isolated from a chalcopyrite acid mine drainage site in Brazil.</title>
        <authorList>
            <person name="Dall'Agnol H."/>
            <person name="Nancucheo I."/>
            <person name="Johnson B."/>
            <person name="Oliveira R."/>
            <person name="Leite L."/>
            <person name="Pylro V."/>
            <person name="Nunes G.L."/>
            <person name="Tzotzos G."/>
            <person name="Fernandes G.R."/>
            <person name="Dutra J."/>
            <person name="Orellana S.C."/>
            <person name="Oliveira G."/>
        </authorList>
    </citation>
    <scope>NUCLEOTIDE SEQUENCE [LARGE SCALE GENOMIC DNA]</scope>
    <source>
        <strain evidence="4">ITV01</strain>
    </source>
</reference>
<gene>
    <name evidence="3" type="ORF">ATW55_13320</name>
</gene>
<accession>A0A101XQL9</accession>
<evidence type="ECO:0008006" key="5">
    <source>
        <dbReference type="Google" id="ProtNLM"/>
    </source>
</evidence>
<dbReference type="GO" id="GO:0003677">
    <property type="term" value="F:DNA binding"/>
    <property type="evidence" value="ECO:0007669"/>
    <property type="project" value="InterPro"/>
</dbReference>